<proteinExistence type="inferred from homology"/>
<keyword evidence="9" id="KW-0574">Periplasm</keyword>
<dbReference type="SMART" id="SM00849">
    <property type="entry name" value="Lactamase_B"/>
    <property type="match status" value="1"/>
</dbReference>
<comment type="subcellular location">
    <subcellularLocation>
        <location evidence="3">Periplasm</location>
    </subcellularLocation>
</comment>
<reference evidence="14 15" key="1">
    <citation type="submission" date="2024-07" db="EMBL/GenBank/DDBJ databases">
        <authorList>
            <person name="Pitt A."/>
            <person name="Hahn M.W."/>
        </authorList>
    </citation>
    <scope>NUCLEOTIDE SEQUENCE [LARGE SCALE GENOMIC DNA]</scope>
    <source>
        <strain evidence="14 15">2-AUSEE-184A6</strain>
    </source>
</reference>
<comment type="subunit">
    <text evidence="5">Monomer.</text>
</comment>
<dbReference type="Pfam" id="PF00753">
    <property type="entry name" value="Lactamase_B"/>
    <property type="match status" value="1"/>
</dbReference>
<dbReference type="EMBL" id="JBEWZG010000002">
    <property type="protein sequence ID" value="MFL0206327.1"/>
    <property type="molecule type" value="Genomic_DNA"/>
</dbReference>
<dbReference type="PANTHER" id="PTHR42951:SF4">
    <property type="entry name" value="ACYL-COENZYME A THIOESTERASE MBLAC2"/>
    <property type="match status" value="1"/>
</dbReference>
<dbReference type="Gene3D" id="3.60.15.10">
    <property type="entry name" value="Ribonuclease Z/Hydroxyacylglutathione hydrolase-like"/>
    <property type="match status" value="1"/>
</dbReference>
<protein>
    <recommendedName>
        <fullName evidence="6">beta-lactamase</fullName>
        <ecNumber evidence="6">3.5.2.6</ecNumber>
    </recommendedName>
</protein>
<comment type="catalytic activity">
    <reaction evidence="1">
        <text>a beta-lactam + H2O = a substituted beta-amino acid</text>
        <dbReference type="Rhea" id="RHEA:20401"/>
        <dbReference type="ChEBI" id="CHEBI:15377"/>
        <dbReference type="ChEBI" id="CHEBI:35627"/>
        <dbReference type="ChEBI" id="CHEBI:140347"/>
        <dbReference type="EC" id="3.5.2.6"/>
    </reaction>
</comment>
<feature type="domain" description="Metallo-beta-lactamase" evidence="13">
    <location>
        <begin position="57"/>
        <end position="226"/>
    </location>
</feature>
<keyword evidence="7" id="KW-0479">Metal-binding</keyword>
<keyword evidence="12" id="KW-0046">Antibiotic resistance</keyword>
<evidence type="ECO:0000256" key="4">
    <source>
        <dbReference type="ARBA" id="ARBA00005250"/>
    </source>
</evidence>
<evidence type="ECO:0000256" key="9">
    <source>
        <dbReference type="ARBA" id="ARBA00022764"/>
    </source>
</evidence>
<evidence type="ECO:0000256" key="6">
    <source>
        <dbReference type="ARBA" id="ARBA00012865"/>
    </source>
</evidence>
<keyword evidence="10 14" id="KW-0378">Hydrolase</keyword>
<dbReference type="InterPro" id="IPR050855">
    <property type="entry name" value="NDM-1-like"/>
</dbReference>
<evidence type="ECO:0000256" key="12">
    <source>
        <dbReference type="ARBA" id="ARBA00023251"/>
    </source>
</evidence>
<dbReference type="SUPFAM" id="SSF56281">
    <property type="entry name" value="Metallo-hydrolase/oxidoreductase"/>
    <property type="match status" value="1"/>
</dbReference>
<dbReference type="PROSITE" id="PS00744">
    <property type="entry name" value="BETA_LACTAMASE_B_2"/>
    <property type="match status" value="1"/>
</dbReference>
<evidence type="ECO:0000256" key="11">
    <source>
        <dbReference type="ARBA" id="ARBA00022833"/>
    </source>
</evidence>
<dbReference type="PANTHER" id="PTHR42951">
    <property type="entry name" value="METALLO-BETA-LACTAMASE DOMAIN-CONTAINING"/>
    <property type="match status" value="1"/>
</dbReference>
<dbReference type="Proteomes" id="UP001623559">
    <property type="component" value="Unassembled WGS sequence"/>
</dbReference>
<comment type="caution">
    <text evidence="14">The sequence shown here is derived from an EMBL/GenBank/DDBJ whole genome shotgun (WGS) entry which is preliminary data.</text>
</comment>
<evidence type="ECO:0000256" key="10">
    <source>
        <dbReference type="ARBA" id="ARBA00022801"/>
    </source>
</evidence>
<evidence type="ECO:0000313" key="15">
    <source>
        <dbReference type="Proteomes" id="UP001623559"/>
    </source>
</evidence>
<evidence type="ECO:0000256" key="3">
    <source>
        <dbReference type="ARBA" id="ARBA00004418"/>
    </source>
</evidence>
<dbReference type="CDD" id="cd16302">
    <property type="entry name" value="CcrA-like_MBL-B1"/>
    <property type="match status" value="1"/>
</dbReference>
<comment type="cofactor">
    <cofactor evidence="2">
        <name>Zn(2+)</name>
        <dbReference type="ChEBI" id="CHEBI:29105"/>
    </cofactor>
</comment>
<comment type="similarity">
    <text evidence="4">Belongs to the metallo-beta-lactamase superfamily. Class-B beta-lactamase family.</text>
</comment>
<evidence type="ECO:0000256" key="7">
    <source>
        <dbReference type="ARBA" id="ARBA00022723"/>
    </source>
</evidence>
<dbReference type="RefSeq" id="WP_406777905.1">
    <property type="nucleotide sequence ID" value="NZ_JBEWZG010000002.1"/>
</dbReference>
<keyword evidence="8" id="KW-0732">Signal</keyword>
<evidence type="ECO:0000256" key="2">
    <source>
        <dbReference type="ARBA" id="ARBA00001947"/>
    </source>
</evidence>
<dbReference type="InterPro" id="IPR036866">
    <property type="entry name" value="RibonucZ/Hydroxyglut_hydro"/>
</dbReference>
<dbReference type="InterPro" id="IPR058199">
    <property type="entry name" value="BlaB//VIM/IMP-1"/>
</dbReference>
<dbReference type="InterPro" id="IPR001018">
    <property type="entry name" value="Beta-lactamase_class-B_CS"/>
</dbReference>
<evidence type="ECO:0000259" key="13">
    <source>
        <dbReference type="SMART" id="SM00849"/>
    </source>
</evidence>
<dbReference type="EC" id="3.5.2.6" evidence="6"/>
<evidence type="ECO:0000256" key="1">
    <source>
        <dbReference type="ARBA" id="ARBA00001526"/>
    </source>
</evidence>
<dbReference type="GO" id="GO:0008800">
    <property type="term" value="F:beta-lactamase activity"/>
    <property type="evidence" value="ECO:0007669"/>
    <property type="project" value="UniProtKB-EC"/>
</dbReference>
<dbReference type="InterPro" id="IPR001279">
    <property type="entry name" value="Metallo-B-lactamas"/>
</dbReference>
<name>A0ABW8SWM8_9BACT</name>
<sequence length="245" mass="26685">MKLKGVLFILSWVSFSGIAQKLPVEVYSSADLVVVQIAPNTFVHTSYLQTNDFGKVACNGMIARDANEALVFDTPTNDKSAEELINFIENKLNCKIKAVIPTHFHDDCLGGLAAFHAHKIPSFGHNKTIDLAKASQTAYPQNGFTETITLSVGGKFATATFLGEGHTKDYVVGYFPSENVLFGGCLIKEMQATKGFLGDANVKDWSATVRKVKQAFPSVKLVIPGHGEVGGKELLDYTINLFKHE</sequence>
<gene>
    <name evidence="14" type="primary">bla</name>
    <name evidence="14" type="ORF">V7S74_06190</name>
</gene>
<keyword evidence="11" id="KW-0862">Zinc</keyword>
<accession>A0ABW8SWM8</accession>
<dbReference type="NCBIfam" id="NF033088">
    <property type="entry name" value="bla_subclass_B1"/>
    <property type="match status" value="1"/>
</dbReference>
<evidence type="ECO:0000256" key="8">
    <source>
        <dbReference type="ARBA" id="ARBA00022729"/>
    </source>
</evidence>
<evidence type="ECO:0000256" key="5">
    <source>
        <dbReference type="ARBA" id="ARBA00011245"/>
    </source>
</evidence>
<evidence type="ECO:0000313" key="14">
    <source>
        <dbReference type="EMBL" id="MFL0206327.1"/>
    </source>
</evidence>
<organism evidence="14 15">
    <name type="scientific">Aquirufa novilacunae</name>
    <dbReference type="NCBI Taxonomy" id="3139305"/>
    <lineage>
        <taxon>Bacteria</taxon>
        <taxon>Pseudomonadati</taxon>
        <taxon>Bacteroidota</taxon>
        <taxon>Cytophagia</taxon>
        <taxon>Cytophagales</taxon>
        <taxon>Flectobacillaceae</taxon>
        <taxon>Aquirufa</taxon>
    </lineage>
</organism>